<evidence type="ECO:0000313" key="2">
    <source>
        <dbReference type="EMBL" id="KAB1261030.1"/>
    </source>
</evidence>
<organism evidence="2 3">
    <name type="scientific">Camelus dromedarius</name>
    <name type="common">Dromedary</name>
    <name type="synonym">Arabian camel</name>
    <dbReference type="NCBI Taxonomy" id="9838"/>
    <lineage>
        <taxon>Eukaryota</taxon>
        <taxon>Metazoa</taxon>
        <taxon>Chordata</taxon>
        <taxon>Craniata</taxon>
        <taxon>Vertebrata</taxon>
        <taxon>Euteleostomi</taxon>
        <taxon>Mammalia</taxon>
        <taxon>Eutheria</taxon>
        <taxon>Laurasiatheria</taxon>
        <taxon>Artiodactyla</taxon>
        <taxon>Tylopoda</taxon>
        <taxon>Camelidae</taxon>
        <taxon>Camelus</taxon>
    </lineage>
</organism>
<comment type="caution">
    <text evidence="2">The sequence shown here is derived from an EMBL/GenBank/DDBJ whole genome shotgun (WGS) entry which is preliminary data.</text>
</comment>
<accession>A0A5N4CQF1</accession>
<feature type="region of interest" description="Disordered" evidence="1">
    <location>
        <begin position="15"/>
        <end position="61"/>
    </location>
</feature>
<feature type="region of interest" description="Disordered" evidence="1">
    <location>
        <begin position="343"/>
        <end position="378"/>
    </location>
</feature>
<protein>
    <submittedName>
        <fullName evidence="2">Uncharacterized protein</fullName>
    </submittedName>
</protein>
<reference evidence="2 3" key="1">
    <citation type="journal article" date="2019" name="Mol. Ecol. Resour.">
        <title>Improving Illumina assemblies with Hi-C and long reads: an example with the North African dromedary.</title>
        <authorList>
            <person name="Elbers J.P."/>
            <person name="Rogers M.F."/>
            <person name="Perelman P.L."/>
            <person name="Proskuryakova A.A."/>
            <person name="Serdyukova N.A."/>
            <person name="Johnson W.E."/>
            <person name="Horin P."/>
            <person name="Corander J."/>
            <person name="Murphy D."/>
            <person name="Burger P.A."/>
        </authorList>
    </citation>
    <scope>NUCLEOTIDE SEQUENCE [LARGE SCALE GENOMIC DNA]</scope>
    <source>
        <strain evidence="2">Drom800</strain>
        <tissue evidence="2">Blood</tissue>
    </source>
</reference>
<dbReference type="Proteomes" id="UP000299084">
    <property type="component" value="Unassembled WGS sequence"/>
</dbReference>
<proteinExistence type="predicted"/>
<keyword evidence="3" id="KW-1185">Reference proteome</keyword>
<dbReference type="EMBL" id="JWIN03000021">
    <property type="protein sequence ID" value="KAB1261030.1"/>
    <property type="molecule type" value="Genomic_DNA"/>
</dbReference>
<feature type="region of interest" description="Disordered" evidence="1">
    <location>
        <begin position="82"/>
        <end position="130"/>
    </location>
</feature>
<sequence length="427" mass="45556">MGRGRQDESVSLILTTKIPGSGTGAGGSGHQRECTFCGPEQGRRAGHKFSSGGEAVAELSPPTQLTGATAVTAWLQHSIHTTLPRNDTRAEQSHKPQDRRAASPSVYPQDPAPPPDGKNEGGWGNQPDLDSLMEKALPSVSLCRIPAKTALQKIPSVWPWLWASPRRAEVEPEEGPRAQRWLAARNLKEGVKKAGLMATETELCLSRKSGTSSQKDWTGVVSWRGSCSPPGSERFLARGQDPEAAHRQKIGTSRSLARGGGASRSQLRGWRRINAAFVLSGFLGRKGVESGRGGPTAGPRCRLGMSRTVRADEGWDSAPPRGAKQPTVQRVCFWPGTTRKGEGGAIGGRWGQGRRMAQPGQTCGAGKGSPRRGSPEGRHIRLCRRARVLRVFGMGSEESVEPAEGRGVSSGGTCVYISWVPDLGGCL</sequence>
<feature type="region of interest" description="Disordered" evidence="1">
    <location>
        <begin position="231"/>
        <end position="265"/>
    </location>
</feature>
<evidence type="ECO:0000256" key="1">
    <source>
        <dbReference type="SAM" id="MobiDB-lite"/>
    </source>
</evidence>
<feature type="compositionally biased region" description="Basic and acidic residues" evidence="1">
    <location>
        <begin position="86"/>
        <end position="101"/>
    </location>
</feature>
<evidence type="ECO:0000313" key="3">
    <source>
        <dbReference type="Proteomes" id="UP000299084"/>
    </source>
</evidence>
<dbReference type="AlphaFoldDB" id="A0A5N4CQF1"/>
<name>A0A5N4CQF1_CAMDR</name>
<gene>
    <name evidence="2" type="ORF">Cadr_000024818</name>
</gene>